<protein>
    <recommendedName>
        <fullName evidence="3">F-box domain-containing protein</fullName>
    </recommendedName>
</protein>
<sequence>MLLSGLPHELILNVYRLIYDAEIGQLKTNTARRRLWCLQLLSTCMVCRSWYTAGSEYLSMRSYTWSFLSLDSLISCVECPTLSASSSPSASSLTQQHKALDWLELFMESKRNNLQFHGQVRRLVLDLSPTPTPNPLPLDQQQRKAQHTLTRAASAIAVLSKALSDALTMPNAVDPSSPTKTTTNVIQTTISSTRRSFLSHLVLTAREPLERCPCCTGRGWDHMLIPLLQHLPTTTLELDHVIPSQSLLEALSRSNNPIDTLVLRGDMLTQISRFTRYNSSSSSPPRIPLELLSQLHTLEIYLHSHMEKDYQQQQLDDIELHLQITFRQIHDIVQPIKSLKRLILHGRHQRHSIPLNNSTSSGGNDGFALGIGPCESSMNKDIWHKMQLLAERQQLKCLVFENIPGFTCPVAQSRLRSVFEDAVVYIT</sequence>
<dbReference type="Proteomes" id="UP000078561">
    <property type="component" value="Unassembled WGS sequence"/>
</dbReference>
<dbReference type="EMBL" id="LT550481">
    <property type="protein sequence ID" value="SAL95828.1"/>
    <property type="molecule type" value="Genomic_DNA"/>
</dbReference>
<dbReference type="InParanoid" id="A0A163LRE6"/>
<organism evidence="1">
    <name type="scientific">Absidia glauca</name>
    <name type="common">Pin mould</name>
    <dbReference type="NCBI Taxonomy" id="4829"/>
    <lineage>
        <taxon>Eukaryota</taxon>
        <taxon>Fungi</taxon>
        <taxon>Fungi incertae sedis</taxon>
        <taxon>Mucoromycota</taxon>
        <taxon>Mucoromycotina</taxon>
        <taxon>Mucoromycetes</taxon>
        <taxon>Mucorales</taxon>
        <taxon>Cunninghamellaceae</taxon>
        <taxon>Absidia</taxon>
    </lineage>
</organism>
<evidence type="ECO:0000313" key="1">
    <source>
        <dbReference type="EMBL" id="SAL95828.1"/>
    </source>
</evidence>
<name>A0A163LRE6_ABSGL</name>
<evidence type="ECO:0008006" key="3">
    <source>
        <dbReference type="Google" id="ProtNLM"/>
    </source>
</evidence>
<proteinExistence type="predicted"/>
<keyword evidence="2" id="KW-1185">Reference proteome</keyword>
<evidence type="ECO:0000313" key="2">
    <source>
        <dbReference type="Proteomes" id="UP000078561"/>
    </source>
</evidence>
<accession>A0A163LRE6</accession>
<dbReference type="AlphaFoldDB" id="A0A163LRE6"/>
<dbReference type="OrthoDB" id="2280111at2759"/>
<gene>
    <name evidence="1" type="primary">ABSGL_01169.1 scaffold 1223</name>
</gene>
<reference evidence="1" key="1">
    <citation type="submission" date="2016-04" db="EMBL/GenBank/DDBJ databases">
        <authorList>
            <person name="Evans L.H."/>
            <person name="Alamgir A."/>
            <person name="Owens N."/>
            <person name="Weber N.D."/>
            <person name="Virtaneva K."/>
            <person name="Barbian K."/>
            <person name="Babar A."/>
            <person name="Rosenke K."/>
        </authorList>
    </citation>
    <scope>NUCLEOTIDE SEQUENCE [LARGE SCALE GENOMIC DNA]</scope>
    <source>
        <strain evidence="1">CBS 101.48</strain>
    </source>
</reference>